<dbReference type="EMBL" id="JBHUOF010000048">
    <property type="protein sequence ID" value="MFD2802513.1"/>
    <property type="molecule type" value="Genomic_DNA"/>
</dbReference>
<dbReference type="CDD" id="cd16913">
    <property type="entry name" value="YkuD_like"/>
    <property type="match status" value="1"/>
</dbReference>
<feature type="signal peptide" evidence="8">
    <location>
        <begin position="1"/>
        <end position="26"/>
    </location>
</feature>
<dbReference type="CDD" id="cd13432">
    <property type="entry name" value="LDT_IgD_like_2"/>
    <property type="match status" value="1"/>
</dbReference>
<keyword evidence="5" id="KW-0012">Acyltransferase</keyword>
<dbReference type="InterPro" id="IPR041280">
    <property type="entry name" value="Big_10"/>
</dbReference>
<comment type="pathway">
    <text evidence="1 7">Cell wall biogenesis; peptidoglycan biosynthesis.</text>
</comment>
<evidence type="ECO:0000256" key="3">
    <source>
        <dbReference type="ARBA" id="ARBA00022960"/>
    </source>
</evidence>
<keyword evidence="2" id="KW-0808">Transferase</keyword>
<dbReference type="SUPFAM" id="SSF141523">
    <property type="entry name" value="L,D-transpeptidase catalytic domain-like"/>
    <property type="match status" value="1"/>
</dbReference>
<evidence type="ECO:0000313" key="10">
    <source>
        <dbReference type="EMBL" id="MFD2802513.1"/>
    </source>
</evidence>
<dbReference type="Gene3D" id="2.60.40.3780">
    <property type="match status" value="1"/>
</dbReference>
<dbReference type="Gene3D" id="2.40.440.10">
    <property type="entry name" value="L,D-transpeptidase catalytic domain-like"/>
    <property type="match status" value="1"/>
</dbReference>
<evidence type="ECO:0000313" key="11">
    <source>
        <dbReference type="Proteomes" id="UP001597478"/>
    </source>
</evidence>
<comment type="caution">
    <text evidence="10">The sequence shown here is derived from an EMBL/GenBank/DDBJ whole genome shotgun (WGS) entry which is preliminary data.</text>
</comment>
<dbReference type="PROSITE" id="PS51257">
    <property type="entry name" value="PROKAR_LIPOPROTEIN"/>
    <property type="match status" value="1"/>
</dbReference>
<organism evidence="10 11">
    <name type="scientific">Prauserella oleivorans</name>
    <dbReference type="NCBI Taxonomy" id="1478153"/>
    <lineage>
        <taxon>Bacteria</taxon>
        <taxon>Bacillati</taxon>
        <taxon>Actinomycetota</taxon>
        <taxon>Actinomycetes</taxon>
        <taxon>Pseudonocardiales</taxon>
        <taxon>Pseudonocardiaceae</taxon>
        <taxon>Prauserella</taxon>
    </lineage>
</organism>
<dbReference type="Gene3D" id="2.60.40.3710">
    <property type="match status" value="1"/>
</dbReference>
<dbReference type="PANTHER" id="PTHR30582:SF2">
    <property type="entry name" value="L,D-TRANSPEPTIDASE YCIB-RELATED"/>
    <property type="match status" value="1"/>
</dbReference>
<evidence type="ECO:0000256" key="5">
    <source>
        <dbReference type="ARBA" id="ARBA00023315"/>
    </source>
</evidence>
<dbReference type="Pfam" id="PF17964">
    <property type="entry name" value="Big_10"/>
    <property type="match status" value="1"/>
</dbReference>
<dbReference type="InterPro" id="IPR005490">
    <property type="entry name" value="LD_TPept_cat_dom"/>
</dbReference>
<evidence type="ECO:0000256" key="4">
    <source>
        <dbReference type="ARBA" id="ARBA00022984"/>
    </source>
</evidence>
<proteinExistence type="predicted"/>
<dbReference type="Pfam" id="PF03734">
    <property type="entry name" value="YkuD"/>
    <property type="match status" value="1"/>
</dbReference>
<keyword evidence="11" id="KW-1185">Reference proteome</keyword>
<dbReference type="PANTHER" id="PTHR30582">
    <property type="entry name" value="L,D-TRANSPEPTIDASE"/>
    <property type="match status" value="1"/>
</dbReference>
<accession>A0ABW5WEQ2</accession>
<evidence type="ECO:0000256" key="2">
    <source>
        <dbReference type="ARBA" id="ARBA00022679"/>
    </source>
</evidence>
<evidence type="ECO:0000256" key="1">
    <source>
        <dbReference type="ARBA" id="ARBA00004752"/>
    </source>
</evidence>
<dbReference type="Proteomes" id="UP001597478">
    <property type="component" value="Unassembled WGS sequence"/>
</dbReference>
<feature type="chain" id="PRO_5046205092" evidence="8">
    <location>
        <begin position="27"/>
        <end position="398"/>
    </location>
</feature>
<feature type="active site" description="Proton donor/acceptor" evidence="7">
    <location>
        <position position="328"/>
    </location>
</feature>
<dbReference type="InterPro" id="IPR050979">
    <property type="entry name" value="LD-transpeptidase"/>
</dbReference>
<dbReference type="InterPro" id="IPR038063">
    <property type="entry name" value="Transpep_catalytic_dom"/>
</dbReference>
<keyword evidence="4 7" id="KW-0573">Peptidoglycan synthesis</keyword>
<keyword evidence="6 7" id="KW-0961">Cell wall biogenesis/degradation</keyword>
<dbReference type="RefSeq" id="WP_377394254.1">
    <property type="nucleotide sequence ID" value="NZ_JBHSAN010000052.1"/>
</dbReference>
<protein>
    <submittedName>
        <fullName evidence="10">Ig-like domain-containing protein</fullName>
    </submittedName>
</protein>
<evidence type="ECO:0000259" key="9">
    <source>
        <dbReference type="PROSITE" id="PS52029"/>
    </source>
</evidence>
<evidence type="ECO:0000256" key="7">
    <source>
        <dbReference type="PROSITE-ProRule" id="PRU01373"/>
    </source>
</evidence>
<dbReference type="PROSITE" id="PS52029">
    <property type="entry name" value="LD_TPASE"/>
    <property type="match status" value="1"/>
</dbReference>
<evidence type="ECO:0000256" key="6">
    <source>
        <dbReference type="ARBA" id="ARBA00023316"/>
    </source>
</evidence>
<keyword evidence="3 7" id="KW-0133">Cell shape</keyword>
<sequence length="398" mass="42372">MGRRGGYGPRRWVRLAAMVTLGSVLGAGCTPTANEETSSDGPATTAVARPASLILSVAPGAHGVEPAGTVTATAQGGTITQASLVGTRGTVVEGAITPDGTAWRSAEPLGYGKTYTLTATARGADGTPVTRRSTFTTATPQRQVSVSMNVSDGQTVGVGMPLIFSFSGDITDRSAAEQAVRITTEPATEGAFRWFDDDQLIWRPKEYWRPGTTVSVEANVYGRDLGDGTYGTEDRAATLTIGDKVVAIADGETHHMSVFVNDRRLRRLPISMGKPSSSTPNGTYTVMSEHYGYTMDSSTYGVPVDSGAGYRLWVEYAVRLSYSGIFYHSAPWSVGYQGNTNTSHGCINLSTEDAAWLMERSQPGDVVTVRNAGEQVLEPTDGWSVWQLSWEEWTAAGA</sequence>
<feature type="domain" description="L,D-TPase catalytic" evidence="9">
    <location>
        <begin position="245"/>
        <end position="370"/>
    </location>
</feature>
<reference evidence="11" key="1">
    <citation type="journal article" date="2019" name="Int. J. Syst. Evol. Microbiol.">
        <title>The Global Catalogue of Microorganisms (GCM) 10K type strain sequencing project: providing services to taxonomists for standard genome sequencing and annotation.</title>
        <authorList>
            <consortium name="The Broad Institute Genomics Platform"/>
            <consortium name="The Broad Institute Genome Sequencing Center for Infectious Disease"/>
            <person name="Wu L."/>
            <person name="Ma J."/>
        </authorList>
    </citation>
    <scope>NUCLEOTIDE SEQUENCE [LARGE SCALE GENOMIC DNA]</scope>
    <source>
        <strain evidence="11">IBRC-M 10906</strain>
    </source>
</reference>
<name>A0ABW5WEQ2_9PSEU</name>
<feature type="active site" description="Nucleophile" evidence="7">
    <location>
        <position position="346"/>
    </location>
</feature>
<evidence type="ECO:0000256" key="8">
    <source>
        <dbReference type="SAM" id="SignalP"/>
    </source>
</evidence>
<gene>
    <name evidence="10" type="ORF">ACFS2C_24290</name>
</gene>
<keyword evidence="8" id="KW-0732">Signal</keyword>